<organism evidence="2 3">
    <name type="scientific">Phytophthora megakarya</name>
    <dbReference type="NCBI Taxonomy" id="4795"/>
    <lineage>
        <taxon>Eukaryota</taxon>
        <taxon>Sar</taxon>
        <taxon>Stramenopiles</taxon>
        <taxon>Oomycota</taxon>
        <taxon>Peronosporomycetes</taxon>
        <taxon>Peronosporales</taxon>
        <taxon>Peronosporaceae</taxon>
        <taxon>Phytophthora</taxon>
    </lineage>
</organism>
<dbReference type="PROSITE" id="PS50994">
    <property type="entry name" value="INTEGRASE"/>
    <property type="match status" value="1"/>
</dbReference>
<dbReference type="PANTHER" id="PTHR37984:SF5">
    <property type="entry name" value="PROTEIN NYNRIN-LIKE"/>
    <property type="match status" value="1"/>
</dbReference>
<accession>A0A225WK83</accession>
<dbReference type="InterPro" id="IPR050951">
    <property type="entry name" value="Retrovirus_Pol_polyprotein"/>
</dbReference>
<gene>
    <name evidence="2" type="ORF">PHMEG_0008641</name>
</gene>
<dbReference type="SUPFAM" id="SSF53098">
    <property type="entry name" value="Ribonuclease H-like"/>
    <property type="match status" value="1"/>
</dbReference>
<name>A0A225WK83_9STRA</name>
<dbReference type="GO" id="GO:0003676">
    <property type="term" value="F:nucleic acid binding"/>
    <property type="evidence" value="ECO:0007669"/>
    <property type="project" value="InterPro"/>
</dbReference>
<proteinExistence type="predicted"/>
<evidence type="ECO:0000259" key="1">
    <source>
        <dbReference type="PROSITE" id="PS50994"/>
    </source>
</evidence>
<comment type="caution">
    <text evidence="2">The sequence shown here is derived from an EMBL/GenBank/DDBJ whole genome shotgun (WGS) entry which is preliminary data.</text>
</comment>
<dbReference type="InterPro" id="IPR012337">
    <property type="entry name" value="RNaseH-like_sf"/>
</dbReference>
<dbReference type="GO" id="GO:0015074">
    <property type="term" value="P:DNA integration"/>
    <property type="evidence" value="ECO:0007669"/>
    <property type="project" value="InterPro"/>
</dbReference>
<evidence type="ECO:0000313" key="3">
    <source>
        <dbReference type="Proteomes" id="UP000198211"/>
    </source>
</evidence>
<dbReference type="Proteomes" id="UP000198211">
    <property type="component" value="Unassembled WGS sequence"/>
</dbReference>
<reference evidence="3" key="1">
    <citation type="submission" date="2017-03" db="EMBL/GenBank/DDBJ databases">
        <title>Phytopthora megakarya and P. palmivora, two closely related causual agents of cacao black pod achieved similar genome size and gene model numbers by different mechanisms.</title>
        <authorList>
            <person name="Ali S."/>
            <person name="Shao J."/>
            <person name="Larry D.J."/>
            <person name="Kronmiller B."/>
            <person name="Shen D."/>
            <person name="Strem M.D."/>
            <person name="Melnick R.L."/>
            <person name="Guiltinan M.J."/>
            <person name="Tyler B.M."/>
            <person name="Meinhardt L.W."/>
            <person name="Bailey B.A."/>
        </authorList>
    </citation>
    <scope>NUCLEOTIDE SEQUENCE [LARGE SCALE GENOMIC DNA]</scope>
    <source>
        <strain evidence="3">zdho120</strain>
    </source>
</reference>
<evidence type="ECO:0000313" key="2">
    <source>
        <dbReference type="EMBL" id="OWZ17417.1"/>
    </source>
</evidence>
<keyword evidence="3" id="KW-1185">Reference proteome</keyword>
<dbReference type="Gene3D" id="3.30.420.10">
    <property type="entry name" value="Ribonuclease H-like superfamily/Ribonuclease H"/>
    <property type="match status" value="1"/>
</dbReference>
<dbReference type="AlphaFoldDB" id="A0A225WK83"/>
<feature type="domain" description="Integrase catalytic" evidence="1">
    <location>
        <begin position="206"/>
        <end position="368"/>
    </location>
</feature>
<dbReference type="SUPFAM" id="SSF56672">
    <property type="entry name" value="DNA/RNA polymerases"/>
    <property type="match status" value="1"/>
</dbReference>
<sequence>MPSEFRLTIGYQPVNVLTAPIADTGTDLMSSSENVDGAYGFAGFDMPSGFSQLPPDDDSQEINQMNVAFADMLYSELLICIDGILIYARTPRNFVGALLQLLTRDAKWCDRFFSGAGISHDPEGLNGLREIPGPATAADLQQFRCATGWMRDSLLDYRRVMRPLHGKLEEVLKVVGRTKRLQLELSSDGHVKDDNIIPRLGGGATYNAKERKQHLHIDHLYMTDSMDTCQNVLILKDGLTHFCELVACDSPTSTVDASAMLEWWKCFGAPSVLVSDQGSLFKNEVIRQVCKVLDIEQSLVVAYASWINGTIERLNRYVLQVVRVLLMEYQLDTRDGVYLIPLVQEQILLGCGKKAEMLVPSDGLPAEQLAKLRESLAAMHREVINQREKRHLQNTALCKGVECNFSFGDFVHWSRIASR</sequence>
<dbReference type="InterPro" id="IPR036397">
    <property type="entry name" value="RNaseH_sf"/>
</dbReference>
<dbReference type="InterPro" id="IPR043502">
    <property type="entry name" value="DNA/RNA_pol_sf"/>
</dbReference>
<dbReference type="InterPro" id="IPR001584">
    <property type="entry name" value="Integrase_cat-core"/>
</dbReference>
<dbReference type="OrthoDB" id="2499658at2759"/>
<protein>
    <recommendedName>
        <fullName evidence="1">Integrase catalytic domain-containing protein</fullName>
    </recommendedName>
</protein>
<dbReference type="EMBL" id="NBNE01000756">
    <property type="protein sequence ID" value="OWZ17417.1"/>
    <property type="molecule type" value="Genomic_DNA"/>
</dbReference>
<dbReference type="PANTHER" id="PTHR37984">
    <property type="entry name" value="PROTEIN CBG26694"/>
    <property type="match status" value="1"/>
</dbReference>